<organism evidence="12 13">
    <name type="scientific">Chironomus riparius</name>
    <dbReference type="NCBI Taxonomy" id="315576"/>
    <lineage>
        <taxon>Eukaryota</taxon>
        <taxon>Metazoa</taxon>
        <taxon>Ecdysozoa</taxon>
        <taxon>Arthropoda</taxon>
        <taxon>Hexapoda</taxon>
        <taxon>Insecta</taxon>
        <taxon>Pterygota</taxon>
        <taxon>Neoptera</taxon>
        <taxon>Endopterygota</taxon>
        <taxon>Diptera</taxon>
        <taxon>Nematocera</taxon>
        <taxon>Chironomoidea</taxon>
        <taxon>Chironomidae</taxon>
        <taxon>Chironominae</taxon>
        <taxon>Chironomus</taxon>
    </lineage>
</organism>
<dbReference type="OrthoDB" id="7759666at2759"/>
<dbReference type="Proteomes" id="UP001153620">
    <property type="component" value="Chromosome 2"/>
</dbReference>
<keyword evidence="2" id="KW-1003">Cell membrane</keyword>
<proteinExistence type="inferred from homology"/>
<reference evidence="12" key="1">
    <citation type="submission" date="2022-01" db="EMBL/GenBank/DDBJ databases">
        <authorList>
            <person name="King R."/>
        </authorList>
    </citation>
    <scope>NUCLEOTIDE SEQUENCE</scope>
</reference>
<dbReference type="AlphaFoldDB" id="A0A9N9WRE3"/>
<dbReference type="InterPro" id="IPR004117">
    <property type="entry name" value="7tm6_olfct_rcpt"/>
</dbReference>
<keyword evidence="4 10" id="KW-0812">Transmembrane</keyword>
<feature type="transmembrane region" description="Helical" evidence="10">
    <location>
        <begin position="276"/>
        <end position="296"/>
    </location>
</feature>
<keyword evidence="5 10" id="KW-0552">Olfaction</keyword>
<feature type="transmembrane region" description="Helical" evidence="10">
    <location>
        <begin position="31"/>
        <end position="52"/>
    </location>
</feature>
<dbReference type="GO" id="GO:0007165">
    <property type="term" value="P:signal transduction"/>
    <property type="evidence" value="ECO:0007669"/>
    <property type="project" value="UniProtKB-KW"/>
</dbReference>
<evidence type="ECO:0000313" key="12">
    <source>
        <dbReference type="EMBL" id="CAG9802909.1"/>
    </source>
</evidence>
<name>A0A9N9WRE3_9DIPT</name>
<evidence type="ECO:0000256" key="4">
    <source>
        <dbReference type="ARBA" id="ARBA00022692"/>
    </source>
</evidence>
<evidence type="ECO:0000256" key="10">
    <source>
        <dbReference type="RuleBase" id="RU351113"/>
    </source>
</evidence>
<evidence type="ECO:0000256" key="8">
    <source>
        <dbReference type="ARBA" id="ARBA00023170"/>
    </source>
</evidence>
<evidence type="ECO:0000256" key="2">
    <source>
        <dbReference type="ARBA" id="ARBA00022475"/>
    </source>
</evidence>
<reference evidence="12" key="2">
    <citation type="submission" date="2022-10" db="EMBL/GenBank/DDBJ databases">
        <authorList>
            <consortium name="ENA_rothamsted_submissions"/>
            <consortium name="culmorum"/>
            <person name="King R."/>
        </authorList>
    </citation>
    <scope>NUCLEOTIDE SEQUENCE</scope>
</reference>
<keyword evidence="3 10" id="KW-0716">Sensory transduction</keyword>
<evidence type="ECO:0000256" key="6">
    <source>
        <dbReference type="ARBA" id="ARBA00022989"/>
    </source>
</evidence>
<keyword evidence="9 10" id="KW-0807">Transducer</keyword>
<feature type="transmembrane region" description="Helical" evidence="10">
    <location>
        <begin position="240"/>
        <end position="264"/>
    </location>
</feature>
<feature type="transmembrane region" description="Helical" evidence="10">
    <location>
        <begin position="337"/>
        <end position="360"/>
    </location>
</feature>
<dbReference type="GO" id="GO:0004984">
    <property type="term" value="F:olfactory receptor activity"/>
    <property type="evidence" value="ECO:0007669"/>
    <property type="project" value="InterPro"/>
</dbReference>
<feature type="transmembrane region" description="Helical" evidence="10">
    <location>
        <begin position="160"/>
        <end position="179"/>
    </location>
</feature>
<evidence type="ECO:0000256" key="5">
    <source>
        <dbReference type="ARBA" id="ARBA00022725"/>
    </source>
</evidence>
<dbReference type="EMBL" id="OU895878">
    <property type="protein sequence ID" value="CAG9802909.1"/>
    <property type="molecule type" value="Genomic_DNA"/>
</dbReference>
<keyword evidence="13" id="KW-1185">Reference proteome</keyword>
<dbReference type="GO" id="GO:0005549">
    <property type="term" value="F:odorant binding"/>
    <property type="evidence" value="ECO:0007669"/>
    <property type="project" value="InterPro"/>
</dbReference>
<dbReference type="PANTHER" id="PTHR21137">
    <property type="entry name" value="ODORANT RECEPTOR"/>
    <property type="match status" value="1"/>
</dbReference>
<evidence type="ECO:0000256" key="7">
    <source>
        <dbReference type="ARBA" id="ARBA00023136"/>
    </source>
</evidence>
<feature type="transmembrane region" description="Helical" evidence="10">
    <location>
        <begin position="118"/>
        <end position="140"/>
    </location>
</feature>
<keyword evidence="7 10" id="KW-0472">Membrane</keyword>
<evidence type="ECO:0000256" key="11">
    <source>
        <dbReference type="SAM" id="Coils"/>
    </source>
</evidence>
<comment type="subcellular location">
    <subcellularLocation>
        <location evidence="1 10">Cell membrane</location>
        <topology evidence="1 10">Multi-pass membrane protein</topology>
    </subcellularLocation>
</comment>
<evidence type="ECO:0000256" key="3">
    <source>
        <dbReference type="ARBA" id="ARBA00022606"/>
    </source>
</evidence>
<keyword evidence="11" id="KW-0175">Coiled coil</keyword>
<accession>A0A9N9WRE3</accession>
<dbReference type="PANTHER" id="PTHR21137:SF35">
    <property type="entry name" value="ODORANT RECEPTOR 19A-RELATED"/>
    <property type="match status" value="1"/>
</dbReference>
<comment type="similarity">
    <text evidence="10">Belongs to the insect chemoreceptor superfamily. Heteromeric odorant receptor channel (TC 1.A.69) family.</text>
</comment>
<feature type="transmembrane region" description="Helical" evidence="10">
    <location>
        <begin position="64"/>
        <end position="82"/>
    </location>
</feature>
<gene>
    <name evidence="12" type="ORF">CHIRRI_LOCUS5814</name>
</gene>
<sequence>MIPKREPYTTIFKVLTFLGFWNEIPKWQKRIAIVVMFFSSIGYCTIILLSLLQAKDLNDALEGIRVIPILLTIAISINDFILKKSKVRGLLELMEEIEEEHPESKSYFDEAFGFIKKIFAVETIFIVIIYISYFLSPLIIKKLMFPAYIPKIFEDYRATFYVYWIYESFCGFYTAALHLPVHEFRCSLLIVLNSYMKFFRKTLNDLQATMDNYEDSKERLASCVKIHLQMKKFMKMYMEIFSLQLSTLLFLTSFCVCSNTFIIATFGSTAGLNANIFSIFYEIFVFFLILVPCFYANTIQYQSDSFLDDLYMSDWIESGIKYRKLVLFFMENLKKKIVFKVLGFVEIDLLLFVQIIKVVYSMYAVLQSLKD</sequence>
<evidence type="ECO:0000313" key="13">
    <source>
        <dbReference type="Proteomes" id="UP001153620"/>
    </source>
</evidence>
<evidence type="ECO:0000256" key="1">
    <source>
        <dbReference type="ARBA" id="ARBA00004651"/>
    </source>
</evidence>
<evidence type="ECO:0000256" key="9">
    <source>
        <dbReference type="ARBA" id="ARBA00023224"/>
    </source>
</evidence>
<dbReference type="Pfam" id="PF02949">
    <property type="entry name" value="7tm_6"/>
    <property type="match status" value="1"/>
</dbReference>
<feature type="coiled-coil region" evidence="11">
    <location>
        <begin position="196"/>
        <end position="223"/>
    </location>
</feature>
<keyword evidence="8 10" id="KW-0675">Receptor</keyword>
<protein>
    <recommendedName>
        <fullName evidence="10">Odorant receptor</fullName>
    </recommendedName>
</protein>
<dbReference type="GO" id="GO:0005886">
    <property type="term" value="C:plasma membrane"/>
    <property type="evidence" value="ECO:0007669"/>
    <property type="project" value="UniProtKB-SubCell"/>
</dbReference>
<keyword evidence="6 10" id="KW-1133">Transmembrane helix</keyword>